<comment type="catalytic activity">
    <reaction evidence="4 5">
        <text>L-glutaminyl-[peptide chain release factor] + S-adenosyl-L-methionine = N(5)-methyl-L-glutaminyl-[peptide chain release factor] + S-adenosyl-L-homocysteine + H(+)</text>
        <dbReference type="Rhea" id="RHEA:42896"/>
        <dbReference type="Rhea" id="RHEA-COMP:10271"/>
        <dbReference type="Rhea" id="RHEA-COMP:10272"/>
        <dbReference type="ChEBI" id="CHEBI:15378"/>
        <dbReference type="ChEBI" id="CHEBI:30011"/>
        <dbReference type="ChEBI" id="CHEBI:57856"/>
        <dbReference type="ChEBI" id="CHEBI:59789"/>
        <dbReference type="ChEBI" id="CHEBI:61891"/>
        <dbReference type="EC" id="2.1.1.297"/>
    </reaction>
</comment>
<dbReference type="InterPro" id="IPR002052">
    <property type="entry name" value="DNA_methylase_N6_adenine_CS"/>
</dbReference>
<feature type="binding site" evidence="5">
    <location>
        <position position="142"/>
    </location>
    <ligand>
        <name>S-adenosyl-L-methionine</name>
        <dbReference type="ChEBI" id="CHEBI:59789"/>
    </ligand>
</feature>
<accession>A0A0K2BKW3</accession>
<evidence type="ECO:0000256" key="2">
    <source>
        <dbReference type="ARBA" id="ARBA00022679"/>
    </source>
</evidence>
<dbReference type="HAMAP" id="MF_02126">
    <property type="entry name" value="RF_methyltr_PrmC"/>
    <property type="match status" value="1"/>
</dbReference>
<dbReference type="GO" id="GO:0102559">
    <property type="term" value="F:peptide chain release factor N(5)-glutamine methyltransferase activity"/>
    <property type="evidence" value="ECO:0007669"/>
    <property type="project" value="UniProtKB-EC"/>
</dbReference>
<dbReference type="KEGG" id="bcig:AB162_236"/>
<dbReference type="InterPro" id="IPR004556">
    <property type="entry name" value="HemK-like"/>
</dbReference>
<dbReference type="InterPro" id="IPR050320">
    <property type="entry name" value="N5-glutamine_MTase"/>
</dbReference>
<dbReference type="PATRIC" id="fig|186490.8.peg.223"/>
<evidence type="ECO:0000256" key="1">
    <source>
        <dbReference type="ARBA" id="ARBA00022603"/>
    </source>
</evidence>
<evidence type="ECO:0000256" key="5">
    <source>
        <dbReference type="HAMAP-Rule" id="MF_02126"/>
    </source>
</evidence>
<protein>
    <recommendedName>
        <fullName evidence="5">Release factor glutamine methyltransferase</fullName>
        <shortName evidence="5">RF MTase</shortName>
        <ecNumber evidence="5">2.1.1.297</ecNumber>
    </recommendedName>
    <alternativeName>
        <fullName evidence="5">N5-glutamine methyltransferase PrmC</fullName>
    </alternativeName>
    <alternativeName>
        <fullName evidence="5">Protein-(glutamine-N5) MTase PrmC</fullName>
    </alternativeName>
    <alternativeName>
        <fullName evidence="5">Protein-glutamine N-methyltransferase PrmC</fullName>
    </alternativeName>
</protein>
<feature type="binding site" evidence="5">
    <location>
        <position position="187"/>
    </location>
    <ligand>
        <name>S-adenosyl-L-methionine</name>
        <dbReference type="ChEBI" id="CHEBI:59789"/>
    </ligand>
</feature>
<dbReference type="PANTHER" id="PTHR18895">
    <property type="entry name" value="HEMK METHYLTRANSFERASE"/>
    <property type="match status" value="1"/>
</dbReference>
<proteinExistence type="inferred from homology"/>
<dbReference type="AlphaFoldDB" id="A0A0K2BKW3"/>
<dbReference type="GO" id="GO:0032259">
    <property type="term" value="P:methylation"/>
    <property type="evidence" value="ECO:0007669"/>
    <property type="project" value="UniProtKB-KW"/>
</dbReference>
<sequence>MINWLQWLEYATYQLNTTSPSPRLDSEILLGKVLGVGLTTLLAFGETLLDDAKYTQLDNLLKRRIRGEPIAYLTGDWEFWSLNLLVSTDTIIPRPETECLVEQALNLLLPTKSEVLDLGTGTGAIILALAYERPNWRLTGIDNKPSIVALAEANATILGIKNVKFICGNWFKPLQHNTLRYSLIVSNPPYIDVNDPHLNKGDVYFEPKTALVANDNGIADIALICHQSGKYLQHKGWLVLEHGWKQGEQVRSLLAKYGFIHISTLRDYSDNERISLGQWL</sequence>
<dbReference type="PROSITE" id="PS00092">
    <property type="entry name" value="N6_MTASE"/>
    <property type="match status" value="1"/>
</dbReference>
<evidence type="ECO:0000313" key="8">
    <source>
        <dbReference type="EMBL" id="AKZ65837.1"/>
    </source>
</evidence>
<comment type="similarity">
    <text evidence="5">Belongs to the protein N5-glutamine methyltransferase family. PrmC subfamily.</text>
</comment>
<feature type="domain" description="Release factor glutamine methyltransferase N-terminal" evidence="7">
    <location>
        <begin position="6"/>
        <end position="75"/>
    </location>
</feature>
<keyword evidence="1 5" id="KW-0489">Methyltransferase</keyword>
<dbReference type="NCBIfam" id="TIGR00536">
    <property type="entry name" value="hemK_fam"/>
    <property type="match status" value="1"/>
</dbReference>
<dbReference type="PANTHER" id="PTHR18895:SF74">
    <property type="entry name" value="MTRF1L RELEASE FACTOR GLUTAMINE METHYLTRANSFERASE"/>
    <property type="match status" value="1"/>
</dbReference>
<keyword evidence="9" id="KW-1185">Reference proteome</keyword>
<dbReference type="CDD" id="cd02440">
    <property type="entry name" value="AdoMet_MTases"/>
    <property type="match status" value="1"/>
</dbReference>
<dbReference type="FunFam" id="3.40.50.150:FF:000053">
    <property type="entry name" value="Release factor glutamine methyltransferase"/>
    <property type="match status" value="1"/>
</dbReference>
<dbReference type="InterPro" id="IPR025714">
    <property type="entry name" value="Methyltranfer_dom"/>
</dbReference>
<evidence type="ECO:0000256" key="3">
    <source>
        <dbReference type="ARBA" id="ARBA00022691"/>
    </source>
</evidence>
<evidence type="ECO:0000259" key="7">
    <source>
        <dbReference type="Pfam" id="PF17827"/>
    </source>
</evidence>
<dbReference type="NCBIfam" id="TIGR03534">
    <property type="entry name" value="RF_mod_PrmC"/>
    <property type="match status" value="1"/>
</dbReference>
<keyword evidence="2 5" id="KW-0808">Transferase</keyword>
<feature type="binding site" evidence="5">
    <location>
        <begin position="119"/>
        <end position="123"/>
    </location>
    <ligand>
        <name>S-adenosyl-L-methionine</name>
        <dbReference type="ChEBI" id="CHEBI:59789"/>
    </ligand>
</feature>
<dbReference type="EMBL" id="CP011787">
    <property type="protein sequence ID" value="AKZ65837.1"/>
    <property type="molecule type" value="Genomic_DNA"/>
</dbReference>
<feature type="binding site" evidence="5">
    <location>
        <begin position="187"/>
        <end position="190"/>
    </location>
    <ligand>
        <name>substrate</name>
    </ligand>
</feature>
<dbReference type="InterPro" id="IPR040758">
    <property type="entry name" value="PrmC_N"/>
</dbReference>
<evidence type="ECO:0000259" key="6">
    <source>
        <dbReference type="Pfam" id="PF13847"/>
    </source>
</evidence>
<dbReference type="Pfam" id="PF17827">
    <property type="entry name" value="PrmC_N"/>
    <property type="match status" value="1"/>
</dbReference>
<comment type="function">
    <text evidence="5">Methylates the class 1 translation termination release factors RF1/PrfA and RF2/PrfB on the glutamine residue of the universally conserved GGQ motif.</text>
</comment>
<dbReference type="InterPro" id="IPR019874">
    <property type="entry name" value="RF_methyltr_PrmC"/>
</dbReference>
<feature type="binding site" evidence="5">
    <location>
        <position position="170"/>
    </location>
    <ligand>
        <name>S-adenosyl-L-methionine</name>
        <dbReference type="ChEBI" id="CHEBI:59789"/>
    </ligand>
</feature>
<evidence type="ECO:0000256" key="4">
    <source>
        <dbReference type="ARBA" id="ARBA00048391"/>
    </source>
</evidence>
<dbReference type="EC" id="2.1.1.297" evidence="5"/>
<gene>
    <name evidence="5 8" type="primary">prmC</name>
    <name evidence="8" type="ORF">AB162_236</name>
</gene>
<evidence type="ECO:0000313" key="9">
    <source>
        <dbReference type="Proteomes" id="UP000056466"/>
    </source>
</evidence>
<keyword evidence="3 5" id="KW-0949">S-adenosyl-L-methionine</keyword>
<dbReference type="Pfam" id="PF13847">
    <property type="entry name" value="Methyltransf_31"/>
    <property type="match status" value="1"/>
</dbReference>
<dbReference type="GO" id="GO:0003676">
    <property type="term" value="F:nucleic acid binding"/>
    <property type="evidence" value="ECO:0007669"/>
    <property type="project" value="InterPro"/>
</dbReference>
<dbReference type="Proteomes" id="UP000056466">
    <property type="component" value="Chromosome"/>
</dbReference>
<feature type="domain" description="Methyltransferase" evidence="6">
    <location>
        <begin position="113"/>
        <end position="244"/>
    </location>
</feature>
<dbReference type="InterPro" id="IPR029063">
    <property type="entry name" value="SAM-dependent_MTases_sf"/>
</dbReference>
<reference evidence="8 9" key="1">
    <citation type="submission" date="2015-06" db="EMBL/GenBank/DDBJ databases">
        <title>Lineage-specific patterns of genome deterioration in obligate symbionts.</title>
        <authorList>
            <person name="Bennett G.M."/>
            <person name="McCutcheon J.P."/>
            <person name="McDonald B.R."/>
            <person name="Moran N.A."/>
        </authorList>
    </citation>
    <scope>NUCLEOTIDE SEQUENCE [LARGE SCALE GENOMIC DNA]</scope>
    <source>
        <strain evidence="8 9">B-GSS</strain>
    </source>
</reference>
<organism evidence="8 9">
    <name type="scientific">Candidatus Palibaumannia cicadellinicola</name>
    <dbReference type="NCBI Taxonomy" id="186490"/>
    <lineage>
        <taxon>Bacteria</taxon>
        <taxon>Pseudomonadati</taxon>
        <taxon>Pseudomonadota</taxon>
        <taxon>Gammaproteobacteria</taxon>
        <taxon>Candidatus Palibaumannia</taxon>
    </lineage>
</organism>
<dbReference type="OrthoDB" id="9800643at2"/>
<dbReference type="Gene3D" id="1.10.8.10">
    <property type="entry name" value="DNA helicase RuvA subunit, C-terminal domain"/>
    <property type="match status" value="1"/>
</dbReference>
<dbReference type="Gene3D" id="3.40.50.150">
    <property type="entry name" value="Vaccinia Virus protein VP39"/>
    <property type="match status" value="1"/>
</dbReference>
<name>A0A0K2BKW3_9GAMM</name>
<dbReference type="SUPFAM" id="SSF53335">
    <property type="entry name" value="S-adenosyl-L-methionine-dependent methyltransferases"/>
    <property type="match status" value="1"/>
</dbReference>